<dbReference type="GO" id="GO:0008234">
    <property type="term" value="F:cysteine-type peptidase activity"/>
    <property type="evidence" value="ECO:0007669"/>
    <property type="project" value="UniProtKB-KW"/>
</dbReference>
<dbReference type="InterPro" id="IPR000064">
    <property type="entry name" value="NLP_P60_dom"/>
</dbReference>
<dbReference type="EMBL" id="RDOJ01000002">
    <property type="protein sequence ID" value="RLZ12328.1"/>
    <property type="molecule type" value="Genomic_DNA"/>
</dbReference>
<keyword evidence="2" id="KW-0645">Protease</keyword>
<dbReference type="Pfam" id="PF00877">
    <property type="entry name" value="NLPC_P60"/>
    <property type="match status" value="1"/>
</dbReference>
<organism evidence="6 7">
    <name type="scientific">Faecalibacter macacae</name>
    <dbReference type="NCBI Taxonomy" id="1859289"/>
    <lineage>
        <taxon>Bacteria</taxon>
        <taxon>Pseudomonadati</taxon>
        <taxon>Bacteroidota</taxon>
        <taxon>Flavobacteriia</taxon>
        <taxon>Flavobacteriales</taxon>
        <taxon>Weeksellaceae</taxon>
        <taxon>Faecalibacter</taxon>
    </lineage>
</organism>
<dbReference type="GO" id="GO:0006508">
    <property type="term" value="P:proteolysis"/>
    <property type="evidence" value="ECO:0007669"/>
    <property type="project" value="UniProtKB-KW"/>
</dbReference>
<dbReference type="InterPro" id="IPR051202">
    <property type="entry name" value="Peptidase_C40"/>
</dbReference>
<gene>
    <name evidence="6" type="ORF">EAH69_02100</name>
</gene>
<dbReference type="Proteomes" id="UP000275348">
    <property type="component" value="Unassembled WGS sequence"/>
</dbReference>
<evidence type="ECO:0000256" key="2">
    <source>
        <dbReference type="ARBA" id="ARBA00022670"/>
    </source>
</evidence>
<accession>A0A3L9MHL8</accession>
<keyword evidence="4" id="KW-0788">Thiol protease</keyword>
<protein>
    <submittedName>
        <fullName evidence="6">Hydrolase Nlp/P60</fullName>
    </submittedName>
</protein>
<sequence>MKFAICQVSVSPLRSAAADSSEMVSQVLFGEKVEVLEELEKWSKIRLAYDGYEGWVDPKQFLEVSEEEYNQNLDEKFAINAYNQASENGLPFTLTLGAELRALKENKIRIGEKCFEYYGVYTSTKKSKEQLVELAKLYLNVPYLWGGKSTFGIDCSGLTQQVYKLGGYELPRDAYQQAELGEVLSFVEEAEPGDLAFFDNADGKIIHVGIILGDYKIIHAHGKVRIDPFDSNGIFNTDSQKYSHKLRFIKKVI</sequence>
<dbReference type="InterPro" id="IPR038765">
    <property type="entry name" value="Papain-like_cys_pep_sf"/>
</dbReference>
<dbReference type="PROSITE" id="PS51935">
    <property type="entry name" value="NLPC_P60"/>
    <property type="match status" value="1"/>
</dbReference>
<dbReference type="InterPro" id="IPR041382">
    <property type="entry name" value="SH3_16"/>
</dbReference>
<dbReference type="PANTHER" id="PTHR47053">
    <property type="entry name" value="MUREIN DD-ENDOPEPTIDASE MEPH-RELATED"/>
    <property type="match status" value="1"/>
</dbReference>
<dbReference type="Pfam" id="PF18348">
    <property type="entry name" value="SH3_16"/>
    <property type="match status" value="1"/>
</dbReference>
<comment type="similarity">
    <text evidence="1">Belongs to the peptidase C40 family.</text>
</comment>
<evidence type="ECO:0000256" key="4">
    <source>
        <dbReference type="ARBA" id="ARBA00022807"/>
    </source>
</evidence>
<keyword evidence="7" id="KW-1185">Reference proteome</keyword>
<evidence type="ECO:0000256" key="1">
    <source>
        <dbReference type="ARBA" id="ARBA00007074"/>
    </source>
</evidence>
<reference evidence="6 7" key="1">
    <citation type="submission" date="2018-10" db="EMBL/GenBank/DDBJ databases">
        <authorList>
            <person name="Chen X."/>
        </authorList>
    </citation>
    <scope>NUCLEOTIDE SEQUENCE [LARGE SCALE GENOMIC DNA]</scope>
    <source>
        <strain evidence="6 7">YIM 102668</strain>
    </source>
</reference>
<dbReference type="Gene3D" id="3.90.1720.10">
    <property type="entry name" value="endopeptidase domain like (from Nostoc punctiforme)"/>
    <property type="match status" value="1"/>
</dbReference>
<dbReference type="Gene3D" id="2.30.30.40">
    <property type="entry name" value="SH3 Domains"/>
    <property type="match status" value="1"/>
</dbReference>
<feature type="domain" description="NlpC/P60" evidence="5">
    <location>
        <begin position="125"/>
        <end position="253"/>
    </location>
</feature>
<comment type="caution">
    <text evidence="6">The sequence shown here is derived from an EMBL/GenBank/DDBJ whole genome shotgun (WGS) entry which is preliminary data.</text>
</comment>
<dbReference type="RefSeq" id="WP_121933540.1">
    <property type="nucleotide sequence ID" value="NZ_RDOJ01000002.1"/>
</dbReference>
<dbReference type="PANTHER" id="PTHR47053:SF1">
    <property type="entry name" value="MUREIN DD-ENDOPEPTIDASE MEPH-RELATED"/>
    <property type="match status" value="1"/>
</dbReference>
<dbReference type="SUPFAM" id="SSF54001">
    <property type="entry name" value="Cysteine proteinases"/>
    <property type="match status" value="1"/>
</dbReference>
<dbReference type="AlphaFoldDB" id="A0A3L9MHL8"/>
<evidence type="ECO:0000256" key="3">
    <source>
        <dbReference type="ARBA" id="ARBA00022801"/>
    </source>
</evidence>
<proteinExistence type="inferred from homology"/>
<dbReference type="OrthoDB" id="9813368at2"/>
<keyword evidence="3 6" id="KW-0378">Hydrolase</keyword>
<evidence type="ECO:0000259" key="5">
    <source>
        <dbReference type="PROSITE" id="PS51935"/>
    </source>
</evidence>
<evidence type="ECO:0000313" key="7">
    <source>
        <dbReference type="Proteomes" id="UP000275348"/>
    </source>
</evidence>
<evidence type="ECO:0000313" key="6">
    <source>
        <dbReference type="EMBL" id="RLZ12328.1"/>
    </source>
</evidence>
<name>A0A3L9MHL8_9FLAO</name>